<dbReference type="EMBL" id="FAXA01000251">
    <property type="protein sequence ID" value="CUV02385.1"/>
    <property type="molecule type" value="Genomic_DNA"/>
</dbReference>
<evidence type="ECO:0000313" key="1">
    <source>
        <dbReference type="EMBL" id="CUV02385.1"/>
    </source>
</evidence>
<accession>A0A160VAK0</accession>
<proteinExistence type="predicted"/>
<gene>
    <name evidence="1" type="ORF">MGWOODY_Clf2267</name>
</gene>
<sequence>MEDGFRHLATADERHFHFLSLTGNCLTPGAIADKRRASL</sequence>
<name>A0A160VAK0_9ZZZZ</name>
<organism evidence="1">
    <name type="scientific">hydrothermal vent metagenome</name>
    <dbReference type="NCBI Taxonomy" id="652676"/>
    <lineage>
        <taxon>unclassified sequences</taxon>
        <taxon>metagenomes</taxon>
        <taxon>ecological metagenomes</taxon>
    </lineage>
</organism>
<dbReference type="AlphaFoldDB" id="A0A160VAK0"/>
<reference evidence="1" key="1">
    <citation type="submission" date="2015-10" db="EMBL/GenBank/DDBJ databases">
        <authorList>
            <person name="Gilbert D.G."/>
        </authorList>
    </citation>
    <scope>NUCLEOTIDE SEQUENCE</scope>
</reference>
<protein>
    <submittedName>
        <fullName evidence="1">Uncharacterized protein</fullName>
    </submittedName>
</protein>